<dbReference type="PANTHER" id="PTHR43227:SF9">
    <property type="entry name" value="SN-GLYCEROL-3-PHOSPHATE TRANSPORT SYSTEM PERMEASE PROTEIN UGPA"/>
    <property type="match status" value="1"/>
</dbReference>
<feature type="domain" description="ABC transmembrane type-1" evidence="11">
    <location>
        <begin position="69"/>
        <end position="282"/>
    </location>
</feature>
<dbReference type="PROSITE" id="PS50928">
    <property type="entry name" value="ABC_TM1"/>
    <property type="match status" value="1"/>
</dbReference>
<dbReference type="AlphaFoldDB" id="A0A7J0BGI5"/>
<evidence type="ECO:0000256" key="10">
    <source>
        <dbReference type="RuleBase" id="RU363032"/>
    </source>
</evidence>
<dbReference type="InterPro" id="IPR050809">
    <property type="entry name" value="UgpAE/MalFG_permease"/>
</dbReference>
<sequence length="293" mass="32897">MQPVFKRHGTAFLLLLPTLVILIFFLYLPTIQTFIMSLYQVGFLGLSKMFVGVENYQIIFTEPEYRDIMVNTLVFVLGSVSLSMALGLAFAVLANEKVTGARYYRLLLIWPYALPPAVAGVIFLFLFSAQVGIINYFLGLIFGITPDWLADPELAMTVVILSTVWKNVGYNVVFYLAALQNLPGDVLEAATIDGATGWQRFWRITFPLLSPMTFFLLIMNTIAAFFDVFAFIDLITKGGPSNGTTVFIYAIYRDGFEYFKSGLAAAQSVFLFLLVVVLTVLKFRLQKKVHYAN</sequence>
<dbReference type="EMBL" id="BLVO01000004">
    <property type="protein sequence ID" value="GFM32215.1"/>
    <property type="molecule type" value="Genomic_DNA"/>
</dbReference>
<proteinExistence type="inferred from homology"/>
<evidence type="ECO:0000313" key="13">
    <source>
        <dbReference type="Proteomes" id="UP000503840"/>
    </source>
</evidence>
<evidence type="ECO:0000313" key="12">
    <source>
        <dbReference type="EMBL" id="GFM32215.1"/>
    </source>
</evidence>
<dbReference type="RefSeq" id="WP_174403894.1">
    <property type="nucleotide sequence ID" value="NZ_BLVO01000004.1"/>
</dbReference>
<evidence type="ECO:0000256" key="7">
    <source>
        <dbReference type="ARBA" id="ARBA00022989"/>
    </source>
</evidence>
<dbReference type="InterPro" id="IPR035906">
    <property type="entry name" value="MetI-like_sf"/>
</dbReference>
<accession>A0A7J0BGI5</accession>
<evidence type="ECO:0000259" key="11">
    <source>
        <dbReference type="PROSITE" id="PS50928"/>
    </source>
</evidence>
<dbReference type="Proteomes" id="UP000503840">
    <property type="component" value="Unassembled WGS sequence"/>
</dbReference>
<protein>
    <recommendedName>
        <fullName evidence="9">sn-glycerol-3-phosphate transport system permease protein UgpA</fullName>
    </recommendedName>
</protein>
<feature type="transmembrane region" description="Helical" evidence="10">
    <location>
        <begin position="73"/>
        <end position="94"/>
    </location>
</feature>
<keyword evidence="8 10" id="KW-0472">Membrane</keyword>
<dbReference type="Gene3D" id="1.10.3720.10">
    <property type="entry name" value="MetI-like"/>
    <property type="match status" value="1"/>
</dbReference>
<keyword evidence="6 10" id="KW-0812">Transmembrane</keyword>
<feature type="transmembrane region" description="Helical" evidence="10">
    <location>
        <begin position="106"/>
        <end position="127"/>
    </location>
</feature>
<comment type="similarity">
    <text evidence="10">Belongs to the binding-protein-dependent transport system permease family.</text>
</comment>
<evidence type="ECO:0000256" key="2">
    <source>
        <dbReference type="ARBA" id="ARBA00011557"/>
    </source>
</evidence>
<gene>
    <name evidence="12" type="ORF">DSM101010T_05800</name>
</gene>
<dbReference type="GO" id="GO:0005886">
    <property type="term" value="C:plasma membrane"/>
    <property type="evidence" value="ECO:0007669"/>
    <property type="project" value="UniProtKB-SubCell"/>
</dbReference>
<evidence type="ECO:0000256" key="8">
    <source>
        <dbReference type="ARBA" id="ARBA00023136"/>
    </source>
</evidence>
<dbReference type="SUPFAM" id="SSF161098">
    <property type="entry name" value="MetI-like"/>
    <property type="match status" value="1"/>
</dbReference>
<keyword evidence="7 10" id="KW-1133">Transmembrane helix</keyword>
<keyword evidence="4" id="KW-1003">Cell membrane</keyword>
<evidence type="ECO:0000256" key="4">
    <source>
        <dbReference type="ARBA" id="ARBA00022475"/>
    </source>
</evidence>
<feature type="transmembrane region" description="Helical" evidence="10">
    <location>
        <begin position="12"/>
        <end position="39"/>
    </location>
</feature>
<keyword evidence="13" id="KW-1185">Reference proteome</keyword>
<reference evidence="12 13" key="1">
    <citation type="submission" date="2020-05" db="EMBL/GenBank/DDBJ databases">
        <title>Draft genome sequence of Desulfovibrio sp. strain HN2T.</title>
        <authorList>
            <person name="Ueno A."/>
            <person name="Tamazawa S."/>
            <person name="Tamamura S."/>
            <person name="Murakami T."/>
            <person name="Kiyama T."/>
            <person name="Inomata H."/>
            <person name="Amano Y."/>
            <person name="Miyakawa K."/>
            <person name="Tamaki H."/>
            <person name="Naganuma T."/>
            <person name="Kaneko K."/>
        </authorList>
    </citation>
    <scope>NUCLEOTIDE SEQUENCE [LARGE SCALE GENOMIC DNA]</scope>
    <source>
        <strain evidence="12 13">HN2</strain>
    </source>
</reference>
<evidence type="ECO:0000256" key="3">
    <source>
        <dbReference type="ARBA" id="ARBA00022448"/>
    </source>
</evidence>
<feature type="transmembrane region" description="Helical" evidence="10">
    <location>
        <begin position="208"/>
        <end position="232"/>
    </location>
</feature>
<keyword evidence="5" id="KW-0997">Cell inner membrane</keyword>
<dbReference type="InterPro" id="IPR000515">
    <property type="entry name" value="MetI-like"/>
</dbReference>
<keyword evidence="3 10" id="KW-0813">Transport</keyword>
<dbReference type="PANTHER" id="PTHR43227">
    <property type="entry name" value="BLL4140 PROTEIN"/>
    <property type="match status" value="1"/>
</dbReference>
<feature type="transmembrane region" description="Helical" evidence="10">
    <location>
        <begin position="262"/>
        <end position="281"/>
    </location>
</feature>
<comment type="caution">
    <text evidence="12">The sequence shown here is derived from an EMBL/GenBank/DDBJ whole genome shotgun (WGS) entry which is preliminary data.</text>
</comment>
<dbReference type="GO" id="GO:0055085">
    <property type="term" value="P:transmembrane transport"/>
    <property type="evidence" value="ECO:0007669"/>
    <property type="project" value="InterPro"/>
</dbReference>
<dbReference type="Pfam" id="PF00528">
    <property type="entry name" value="BPD_transp_1"/>
    <property type="match status" value="1"/>
</dbReference>
<name>A0A7J0BGI5_9BACT</name>
<dbReference type="CDD" id="cd06261">
    <property type="entry name" value="TM_PBP2"/>
    <property type="match status" value="1"/>
</dbReference>
<comment type="subunit">
    <text evidence="2">The complex is composed of two ATP-binding proteins (UgpC), two transmembrane proteins (UgpA and UgpE) and a solute-binding protein (UgpB).</text>
</comment>
<comment type="subcellular location">
    <subcellularLocation>
        <location evidence="1">Cell inner membrane</location>
        <topology evidence="1">Multi-pass membrane protein</topology>
    </subcellularLocation>
    <subcellularLocation>
        <location evidence="10">Cell membrane</location>
        <topology evidence="10">Multi-pass membrane protein</topology>
    </subcellularLocation>
</comment>
<evidence type="ECO:0000256" key="6">
    <source>
        <dbReference type="ARBA" id="ARBA00022692"/>
    </source>
</evidence>
<evidence type="ECO:0000256" key="1">
    <source>
        <dbReference type="ARBA" id="ARBA00004429"/>
    </source>
</evidence>
<evidence type="ECO:0000256" key="5">
    <source>
        <dbReference type="ARBA" id="ARBA00022519"/>
    </source>
</evidence>
<evidence type="ECO:0000256" key="9">
    <source>
        <dbReference type="ARBA" id="ARBA00040780"/>
    </source>
</evidence>
<organism evidence="12 13">
    <name type="scientific">Desulfovibrio subterraneus</name>
    <dbReference type="NCBI Taxonomy" id="2718620"/>
    <lineage>
        <taxon>Bacteria</taxon>
        <taxon>Pseudomonadati</taxon>
        <taxon>Thermodesulfobacteriota</taxon>
        <taxon>Desulfovibrionia</taxon>
        <taxon>Desulfovibrionales</taxon>
        <taxon>Desulfovibrionaceae</taxon>
        <taxon>Desulfovibrio</taxon>
    </lineage>
</organism>